<dbReference type="EMBL" id="JAWDEY010000033">
    <property type="protein sequence ID" value="KAK6588387.1"/>
    <property type="molecule type" value="Genomic_DNA"/>
</dbReference>
<feature type="transmembrane region" description="Helical" evidence="4">
    <location>
        <begin position="125"/>
        <end position="145"/>
    </location>
</feature>
<sequence>MKNLSEKGNYSLSSLVFVSFFTVSGGSYGSEVVLPVIGVRNFTYIQILICILYAIPLILTYDLMRNSFPGNSGPKDWCREILGPFSGHFVDILYMFMEIGMLSSFVGIASAYINSFLGSMKNGLLSQGSQIIISLTVFALIIAISLSLSQFKDYTKIMFIIVIFPLLILVTFTFTKIPINSWSHIDKLEPDKVNWIIGLQYVMWLNCGYEHLFSRNSNNEGRIVNDNIRLKLPLILNVILVSFIYIIPLWCGCCILNHFNKDNHSFELGNFFTLSGFLVGGNLLSSLITISACISSIGCTTFDVSSVSQFIINKWLKTYNLQHRNMYFSQETLISLGVVIFCSILTLFVDQQHFAAGASTLYGFITLIVIVAFLKFIWALDIKDEYLYVKSESHLPLTQRKIQIINQDTCYKPYTQTFIDSLYFGNISLKFKQILHTIIIIPTILFVSVIFFTSSSLLYIIFILASFLVAFISFVSDESNDLNYINSVKTNRLK</sequence>
<keyword evidence="4" id="KW-0812">Transmembrane</keyword>
<keyword evidence="6" id="KW-1185">Reference proteome</keyword>
<keyword evidence="3" id="KW-1003">Cell membrane</keyword>
<feature type="transmembrane region" description="Helical" evidence="4">
    <location>
        <begin position="92"/>
        <end position="113"/>
    </location>
</feature>
<accession>A0AAV9XWV7</accession>
<evidence type="ECO:0000256" key="3">
    <source>
        <dbReference type="ARBA" id="ARBA00022475"/>
    </source>
</evidence>
<feature type="transmembrane region" description="Helical" evidence="4">
    <location>
        <begin position="434"/>
        <end position="451"/>
    </location>
</feature>
<dbReference type="PANTHER" id="PTHR45826:SF2">
    <property type="entry name" value="AMINO ACID TRANSPORTER"/>
    <property type="match status" value="1"/>
</dbReference>
<evidence type="ECO:0000256" key="1">
    <source>
        <dbReference type="ARBA" id="ARBA00004651"/>
    </source>
</evidence>
<feature type="transmembrane region" description="Helical" evidence="4">
    <location>
        <begin position="234"/>
        <end position="259"/>
    </location>
</feature>
<comment type="caution">
    <text evidence="5">The sequence shown here is derived from an EMBL/GenBank/DDBJ whole genome shotgun (WGS) entry which is preliminary data.</text>
</comment>
<feature type="transmembrane region" description="Helical" evidence="4">
    <location>
        <begin position="42"/>
        <end position="61"/>
    </location>
</feature>
<proteinExistence type="predicted"/>
<name>A0AAV9XWV7_9CRYT</name>
<dbReference type="Proteomes" id="UP001311799">
    <property type="component" value="Unassembled WGS sequence"/>
</dbReference>
<keyword evidence="4" id="KW-0472">Membrane</keyword>
<feature type="transmembrane region" description="Helical" evidence="4">
    <location>
        <begin position="457"/>
        <end position="475"/>
    </location>
</feature>
<dbReference type="GO" id="GO:0022857">
    <property type="term" value="F:transmembrane transporter activity"/>
    <property type="evidence" value="ECO:0007669"/>
    <property type="project" value="InterPro"/>
</dbReference>
<feature type="transmembrane region" description="Helical" evidence="4">
    <location>
        <begin position="157"/>
        <end position="175"/>
    </location>
</feature>
<feature type="transmembrane region" description="Helical" evidence="4">
    <location>
        <begin position="361"/>
        <end position="380"/>
    </location>
</feature>
<gene>
    <name evidence="5" type="ORF">RS030_5713</name>
</gene>
<reference evidence="5 6" key="1">
    <citation type="submission" date="2023-10" db="EMBL/GenBank/DDBJ databases">
        <title>Comparative genomics analysis reveals potential genetic determinants of host preference in Cryptosporidium xiaoi.</title>
        <authorList>
            <person name="Xiao L."/>
            <person name="Li J."/>
        </authorList>
    </citation>
    <scope>NUCLEOTIDE SEQUENCE [LARGE SCALE GENOMIC DNA]</scope>
    <source>
        <strain evidence="5 6">52996</strain>
    </source>
</reference>
<dbReference type="InterPro" id="IPR044566">
    <property type="entry name" value="RMV1-like"/>
</dbReference>
<comment type="subcellular location">
    <subcellularLocation>
        <location evidence="1">Cell membrane</location>
        <topology evidence="1">Multi-pass membrane protein</topology>
    </subcellularLocation>
</comment>
<evidence type="ECO:0000256" key="4">
    <source>
        <dbReference type="SAM" id="Phobius"/>
    </source>
</evidence>
<evidence type="ECO:0000256" key="2">
    <source>
        <dbReference type="ARBA" id="ARBA00022448"/>
    </source>
</evidence>
<dbReference type="PANTHER" id="PTHR45826">
    <property type="entry name" value="POLYAMINE TRANSPORTER PUT1"/>
    <property type="match status" value="1"/>
</dbReference>
<keyword evidence="4" id="KW-1133">Transmembrane helix</keyword>
<dbReference type="AlphaFoldDB" id="A0AAV9XWV7"/>
<dbReference type="GO" id="GO:0005886">
    <property type="term" value="C:plasma membrane"/>
    <property type="evidence" value="ECO:0007669"/>
    <property type="project" value="UniProtKB-SubCell"/>
</dbReference>
<feature type="transmembrane region" description="Helical" evidence="4">
    <location>
        <begin position="333"/>
        <end position="349"/>
    </location>
</feature>
<feature type="transmembrane region" description="Helical" evidence="4">
    <location>
        <begin position="279"/>
        <end position="312"/>
    </location>
</feature>
<evidence type="ECO:0000313" key="6">
    <source>
        <dbReference type="Proteomes" id="UP001311799"/>
    </source>
</evidence>
<keyword evidence="2" id="KW-0813">Transport</keyword>
<evidence type="ECO:0000313" key="5">
    <source>
        <dbReference type="EMBL" id="KAK6588387.1"/>
    </source>
</evidence>
<feature type="transmembrane region" description="Helical" evidence="4">
    <location>
        <begin position="12"/>
        <end position="30"/>
    </location>
</feature>
<organism evidence="5 6">
    <name type="scientific">Cryptosporidium xiaoi</name>
    <dbReference type="NCBI Taxonomy" id="659607"/>
    <lineage>
        <taxon>Eukaryota</taxon>
        <taxon>Sar</taxon>
        <taxon>Alveolata</taxon>
        <taxon>Apicomplexa</taxon>
        <taxon>Conoidasida</taxon>
        <taxon>Coccidia</taxon>
        <taxon>Eucoccidiorida</taxon>
        <taxon>Eimeriorina</taxon>
        <taxon>Cryptosporidiidae</taxon>
        <taxon>Cryptosporidium</taxon>
    </lineage>
</organism>
<dbReference type="Gene3D" id="1.20.1740.10">
    <property type="entry name" value="Amino acid/polyamine transporter I"/>
    <property type="match status" value="1"/>
</dbReference>
<protein>
    <submittedName>
        <fullName evidence="5">Integral membrane amino acid permease</fullName>
    </submittedName>
</protein>